<sequence length="117" mass="13357">MQTPGVIPQTLYLNLFSQIKNVGYKNKNINYQIKKPPSLNLKQLQLNHAQQSLNHKHLSLNPQTLNFEQRNLYPKKQKAKSGTKDTSGTQYLNTQPSINIYCKYESTVPTVLEPANS</sequence>
<comment type="caution">
    <text evidence="1">The sequence shown here is derived from an EMBL/GenBank/DDBJ whole genome shotgun (WGS) entry which is preliminary data.</text>
</comment>
<protein>
    <submittedName>
        <fullName evidence="1">Hypothetical_protein</fullName>
    </submittedName>
</protein>
<dbReference type="Proteomes" id="UP001642409">
    <property type="component" value="Unassembled WGS sequence"/>
</dbReference>
<dbReference type="EMBL" id="CAXDID020000019">
    <property type="protein sequence ID" value="CAL5985824.1"/>
    <property type="molecule type" value="Genomic_DNA"/>
</dbReference>
<keyword evidence="2" id="KW-1185">Reference proteome</keyword>
<accession>A0ABP1H7Z1</accession>
<evidence type="ECO:0000313" key="2">
    <source>
        <dbReference type="Proteomes" id="UP001642409"/>
    </source>
</evidence>
<proteinExistence type="predicted"/>
<reference evidence="1 2" key="1">
    <citation type="submission" date="2024-07" db="EMBL/GenBank/DDBJ databases">
        <authorList>
            <person name="Akdeniz Z."/>
        </authorList>
    </citation>
    <scope>NUCLEOTIDE SEQUENCE [LARGE SCALE GENOMIC DNA]</scope>
</reference>
<name>A0ABP1H7Z1_9EUKA</name>
<gene>
    <name evidence="1" type="ORF">HINF_LOCUS9117</name>
</gene>
<evidence type="ECO:0000313" key="1">
    <source>
        <dbReference type="EMBL" id="CAL5985824.1"/>
    </source>
</evidence>
<organism evidence="1 2">
    <name type="scientific">Hexamita inflata</name>
    <dbReference type="NCBI Taxonomy" id="28002"/>
    <lineage>
        <taxon>Eukaryota</taxon>
        <taxon>Metamonada</taxon>
        <taxon>Diplomonadida</taxon>
        <taxon>Hexamitidae</taxon>
        <taxon>Hexamitinae</taxon>
        <taxon>Hexamita</taxon>
    </lineage>
</organism>